<name>A0ACB8AAN6_9AGAM</name>
<evidence type="ECO:0000313" key="1">
    <source>
        <dbReference type="EMBL" id="KAH7910129.1"/>
    </source>
</evidence>
<sequence>MLKSGVFFALVVSLSVTAQYTATYLPSNAPVHSEEGQSGTNQCGTGSNQTSECQNAYVNSVQDFCIWAPPEPGPGSEIGDTEQIEVAWCMQSGYGTRLIPDGTIKGAHVVVTPDYIQVTGVGNLTNLNIPQANDGGGELDPHGATGEGNPIGGLVFSSAFGQLEQIHEWTNFVSDSEFCFRACKPSATAPKMCQHIYDVMGCTWNMPGNYDEGVFENCVGDSAEPMGVYGSSTFYQGEPSTPAAHPIPSSSKCTTYSTISNGMGLAGGATSAPSASSATSGHSASITVGTSSITKDTISITVGDPPLPRSLKHRAAPSNVVSSVIILR</sequence>
<accession>A0ACB8AAN6</accession>
<protein>
    <submittedName>
        <fullName evidence="1">Uncharacterized protein</fullName>
    </submittedName>
</protein>
<dbReference type="Proteomes" id="UP000790377">
    <property type="component" value="Unassembled WGS sequence"/>
</dbReference>
<dbReference type="EMBL" id="MU267726">
    <property type="protein sequence ID" value="KAH7910129.1"/>
    <property type="molecule type" value="Genomic_DNA"/>
</dbReference>
<gene>
    <name evidence="1" type="ORF">BJ138DRAFT_1153648</name>
</gene>
<reference evidence="1" key="1">
    <citation type="journal article" date="2021" name="New Phytol.">
        <title>Evolutionary innovations through gain and loss of genes in the ectomycorrhizal Boletales.</title>
        <authorList>
            <person name="Wu G."/>
            <person name="Miyauchi S."/>
            <person name="Morin E."/>
            <person name="Kuo A."/>
            <person name="Drula E."/>
            <person name="Varga T."/>
            <person name="Kohler A."/>
            <person name="Feng B."/>
            <person name="Cao Y."/>
            <person name="Lipzen A."/>
            <person name="Daum C."/>
            <person name="Hundley H."/>
            <person name="Pangilinan J."/>
            <person name="Johnson J."/>
            <person name="Barry K."/>
            <person name="LaButti K."/>
            <person name="Ng V."/>
            <person name="Ahrendt S."/>
            <person name="Min B."/>
            <person name="Choi I.G."/>
            <person name="Park H."/>
            <person name="Plett J.M."/>
            <person name="Magnuson J."/>
            <person name="Spatafora J.W."/>
            <person name="Nagy L.G."/>
            <person name="Henrissat B."/>
            <person name="Grigoriev I.V."/>
            <person name="Yang Z.L."/>
            <person name="Xu J."/>
            <person name="Martin F.M."/>
        </authorList>
    </citation>
    <scope>NUCLEOTIDE SEQUENCE</scope>
    <source>
        <strain evidence="1">ATCC 28755</strain>
    </source>
</reference>
<evidence type="ECO:0000313" key="2">
    <source>
        <dbReference type="Proteomes" id="UP000790377"/>
    </source>
</evidence>
<proteinExistence type="predicted"/>
<organism evidence="1 2">
    <name type="scientific">Hygrophoropsis aurantiaca</name>
    <dbReference type="NCBI Taxonomy" id="72124"/>
    <lineage>
        <taxon>Eukaryota</taxon>
        <taxon>Fungi</taxon>
        <taxon>Dikarya</taxon>
        <taxon>Basidiomycota</taxon>
        <taxon>Agaricomycotina</taxon>
        <taxon>Agaricomycetes</taxon>
        <taxon>Agaricomycetidae</taxon>
        <taxon>Boletales</taxon>
        <taxon>Coniophorineae</taxon>
        <taxon>Hygrophoropsidaceae</taxon>
        <taxon>Hygrophoropsis</taxon>
    </lineage>
</organism>
<keyword evidence="2" id="KW-1185">Reference proteome</keyword>
<comment type="caution">
    <text evidence="1">The sequence shown here is derived from an EMBL/GenBank/DDBJ whole genome shotgun (WGS) entry which is preliminary data.</text>
</comment>